<dbReference type="AlphaFoldDB" id="K0RL78"/>
<keyword evidence="2" id="KW-0472">Membrane</keyword>
<evidence type="ECO:0000256" key="1">
    <source>
        <dbReference type="SAM" id="MobiDB-lite"/>
    </source>
</evidence>
<feature type="region of interest" description="Disordered" evidence="1">
    <location>
        <begin position="1"/>
        <end position="23"/>
    </location>
</feature>
<keyword evidence="2" id="KW-1133">Transmembrane helix</keyword>
<feature type="transmembrane region" description="Helical" evidence="2">
    <location>
        <begin position="317"/>
        <end position="335"/>
    </location>
</feature>
<feature type="transmembrane region" description="Helical" evidence="2">
    <location>
        <begin position="285"/>
        <end position="305"/>
    </location>
</feature>
<accession>K0RL78</accession>
<keyword evidence="2" id="KW-0812">Transmembrane</keyword>
<dbReference type="OrthoDB" id="41248at2759"/>
<dbReference type="OMA" id="FDSDWPR"/>
<sequence>MSPTTHRTPSAVPAEESASDDDSATSYVCHFNQSSKKWECNGQQSDYKNHLLQQVMEASENADGSRATIDQLKEFGITVYLAEHDSVDKSLLTQVVKHVSASKSDRSKSGYENQRCLLYRDATGKLFNLTMHNGCAGLASTWKSQLLSFSGFQALVALTVLTRAFACSGVDAVELRPGYLSLLVGLVLSEEISNVWLNVSMFVRGTPSVAAYTLLSSFDSDWPRKLTIFLLALTAAMDPSSEYQRFCTLIGIGLSMLLLAANLGARAWYFMKWRPLKAEWAVSSYVAPLFSLVIAAIAGLIFPYMGFSRIQAGGKSSIELIISNSILVALCFMASDLDVFQNFIVAGSETCNQDNVNMSVGIFFTMTALSCIFAARRITPPGQHPDEDDDAILVEDETSPVGFKVPNFPDYPISPIDLGQKGLPCCTIKMETIVGLLVSLGVGFMVVSMSLFGYVDAANEAIASANESFEETLSRMLMV</sequence>
<comment type="caution">
    <text evidence="3">The sequence shown here is derived from an EMBL/GenBank/DDBJ whole genome shotgun (WGS) entry which is preliminary data.</text>
</comment>
<proteinExistence type="predicted"/>
<evidence type="ECO:0000313" key="4">
    <source>
        <dbReference type="Proteomes" id="UP000266841"/>
    </source>
</evidence>
<protein>
    <submittedName>
        <fullName evidence="3">Uncharacterized protein</fullName>
    </submittedName>
</protein>
<evidence type="ECO:0000256" key="2">
    <source>
        <dbReference type="SAM" id="Phobius"/>
    </source>
</evidence>
<reference evidence="3 4" key="1">
    <citation type="journal article" date="2012" name="Genome Biol.">
        <title>Genome and low-iron response of an oceanic diatom adapted to chronic iron limitation.</title>
        <authorList>
            <person name="Lommer M."/>
            <person name="Specht M."/>
            <person name="Roy A.S."/>
            <person name="Kraemer L."/>
            <person name="Andreson R."/>
            <person name="Gutowska M.A."/>
            <person name="Wolf J."/>
            <person name="Bergner S.V."/>
            <person name="Schilhabel M.B."/>
            <person name="Klostermeier U.C."/>
            <person name="Beiko R.G."/>
            <person name="Rosenstiel P."/>
            <person name="Hippler M."/>
            <person name="Laroche J."/>
        </authorList>
    </citation>
    <scope>NUCLEOTIDE SEQUENCE [LARGE SCALE GENOMIC DNA]</scope>
    <source>
        <strain evidence="3 4">CCMP1005</strain>
    </source>
</reference>
<dbReference type="eggNOG" id="ENOG502T6MW">
    <property type="taxonomic scope" value="Eukaryota"/>
</dbReference>
<feature type="transmembrane region" description="Helical" evidence="2">
    <location>
        <begin position="355"/>
        <end position="375"/>
    </location>
</feature>
<gene>
    <name evidence="3" type="ORF">THAOC_33817</name>
</gene>
<dbReference type="Proteomes" id="UP000266841">
    <property type="component" value="Unassembled WGS sequence"/>
</dbReference>
<evidence type="ECO:0000313" key="3">
    <source>
        <dbReference type="EMBL" id="EJK47457.1"/>
    </source>
</evidence>
<feature type="transmembrane region" description="Helical" evidence="2">
    <location>
        <begin position="246"/>
        <end position="265"/>
    </location>
</feature>
<organism evidence="3 4">
    <name type="scientific">Thalassiosira oceanica</name>
    <name type="common">Marine diatom</name>
    <dbReference type="NCBI Taxonomy" id="159749"/>
    <lineage>
        <taxon>Eukaryota</taxon>
        <taxon>Sar</taxon>
        <taxon>Stramenopiles</taxon>
        <taxon>Ochrophyta</taxon>
        <taxon>Bacillariophyta</taxon>
        <taxon>Coscinodiscophyceae</taxon>
        <taxon>Thalassiosirophycidae</taxon>
        <taxon>Thalassiosirales</taxon>
        <taxon>Thalassiosiraceae</taxon>
        <taxon>Thalassiosira</taxon>
    </lineage>
</organism>
<dbReference type="EMBL" id="AGNL01046937">
    <property type="protein sequence ID" value="EJK47457.1"/>
    <property type="molecule type" value="Genomic_DNA"/>
</dbReference>
<feature type="transmembrane region" description="Helical" evidence="2">
    <location>
        <begin position="433"/>
        <end position="455"/>
    </location>
</feature>
<keyword evidence="4" id="KW-1185">Reference proteome</keyword>
<name>K0RL78_THAOC</name>